<dbReference type="GO" id="GO:0160237">
    <property type="term" value="F:D-Ala-D-Ala dipeptidase activity"/>
    <property type="evidence" value="ECO:0007669"/>
    <property type="project" value="UniProtKB-EC"/>
</dbReference>
<dbReference type="GO" id="GO:0008237">
    <property type="term" value="F:metallopeptidase activity"/>
    <property type="evidence" value="ECO:0007669"/>
    <property type="project" value="UniProtKB-KW"/>
</dbReference>
<feature type="binding site" evidence="9">
    <location>
        <position position="99"/>
    </location>
    <ligand>
        <name>Zn(2+)</name>
        <dbReference type="ChEBI" id="CHEBI:29105"/>
        <note>catalytic</note>
    </ligand>
</feature>
<feature type="site" description="Transition state stabilizer" evidence="9">
    <location>
        <position position="65"/>
    </location>
</feature>
<evidence type="ECO:0000256" key="6">
    <source>
        <dbReference type="ARBA" id="ARBA00022997"/>
    </source>
</evidence>
<comment type="cofactor">
    <cofactor evidence="9">
        <name>Zn(2+)</name>
        <dbReference type="ChEBI" id="CHEBI:29105"/>
    </cofactor>
    <text evidence="9">Binds 1 zinc ion per subunit.</text>
</comment>
<dbReference type="HAMAP" id="MF_01924">
    <property type="entry name" value="A_A_dipeptidase"/>
    <property type="match status" value="1"/>
</dbReference>
<gene>
    <name evidence="9" type="primary">ddpX</name>
    <name evidence="11" type="ORF">CFR71_09220</name>
</gene>
<evidence type="ECO:0000256" key="8">
    <source>
        <dbReference type="ARBA" id="ARBA00023316"/>
    </source>
</evidence>
<reference evidence="11 12" key="1">
    <citation type="submission" date="2017-07" db="EMBL/GenBank/DDBJ databases">
        <title>A draft genome sequence of Komagataeibacter sp. T5K1.</title>
        <authorList>
            <person name="Skraban J."/>
            <person name="Cleenwerck I."/>
            <person name="Vandamme P."/>
            <person name="Trcek J."/>
        </authorList>
    </citation>
    <scope>NUCLEOTIDE SEQUENCE [LARGE SCALE GENOMIC DNA]</scope>
    <source>
        <strain evidence="11 12">T5K1</strain>
    </source>
</reference>
<accession>A0A318QDD6</accession>
<evidence type="ECO:0000256" key="9">
    <source>
        <dbReference type="HAMAP-Rule" id="MF_01924"/>
    </source>
</evidence>
<comment type="similarity">
    <text evidence="9 10">Belongs to the peptidase M15D family.</text>
</comment>
<name>A0A318QDD6_9PROT</name>
<dbReference type="PIRSF" id="PIRSF026671">
    <property type="entry name" value="AA_dipeptidase"/>
    <property type="match status" value="1"/>
</dbReference>
<keyword evidence="7 9" id="KW-0482">Metalloprotease</keyword>
<evidence type="ECO:0000256" key="7">
    <source>
        <dbReference type="ARBA" id="ARBA00023049"/>
    </source>
</evidence>
<dbReference type="EC" id="3.4.13.22" evidence="9 10"/>
<sequence length="190" mass="20707">MLLPIDEKEDVILDIRYASRNNFVGRPIYDRGVALLRAEAHAAFHRALARARAIGLGFRVFDAFRPLEAQAILWHAISDSAFVADPALGGTHPRGIAIDLTLFDPATGYNLPMGTDFDAMTPLSAHGALDGLSSDAIHNRALLLGIMTATGWEPYEPEWWHYNLPSRENFPTMTAADVPDGPLQADTGAT</sequence>
<evidence type="ECO:0000256" key="4">
    <source>
        <dbReference type="ARBA" id="ARBA00022801"/>
    </source>
</evidence>
<evidence type="ECO:0000256" key="10">
    <source>
        <dbReference type="PIRNR" id="PIRNR026671"/>
    </source>
</evidence>
<comment type="caution">
    <text evidence="11">The sequence shown here is derived from an EMBL/GenBank/DDBJ whole genome shotgun (WGS) entry which is preliminary data.</text>
</comment>
<comment type="catalytic activity">
    <reaction evidence="1 9 10">
        <text>D-alanyl-D-alanine + H2O = 2 D-alanine</text>
        <dbReference type="Rhea" id="RHEA:20661"/>
        <dbReference type="ChEBI" id="CHEBI:15377"/>
        <dbReference type="ChEBI" id="CHEBI:57416"/>
        <dbReference type="ChEBI" id="CHEBI:57822"/>
        <dbReference type="EC" id="3.4.13.22"/>
    </reaction>
</comment>
<keyword evidence="5 9" id="KW-0862">Zinc</keyword>
<dbReference type="NCBIfam" id="NF007557">
    <property type="entry name" value="PRK10178.1"/>
    <property type="match status" value="1"/>
</dbReference>
<keyword evidence="3 9" id="KW-0479">Metal-binding</keyword>
<evidence type="ECO:0000256" key="3">
    <source>
        <dbReference type="ARBA" id="ARBA00022723"/>
    </source>
</evidence>
<feature type="binding site" evidence="9">
    <location>
        <position position="92"/>
    </location>
    <ligand>
        <name>Zn(2+)</name>
        <dbReference type="ChEBI" id="CHEBI:29105"/>
        <note>catalytic</note>
    </ligand>
</feature>
<evidence type="ECO:0000313" key="12">
    <source>
        <dbReference type="Proteomes" id="UP000247609"/>
    </source>
</evidence>
<keyword evidence="2 9" id="KW-0645">Protease</keyword>
<dbReference type="AlphaFoldDB" id="A0A318QDD6"/>
<dbReference type="Gene3D" id="3.30.1380.10">
    <property type="match status" value="1"/>
</dbReference>
<dbReference type="Proteomes" id="UP000247609">
    <property type="component" value="Unassembled WGS sequence"/>
</dbReference>
<dbReference type="GO" id="GO:0071555">
    <property type="term" value="P:cell wall organization"/>
    <property type="evidence" value="ECO:0007669"/>
    <property type="project" value="UniProtKB-KW"/>
</dbReference>
<comment type="function">
    <text evidence="9 10">Catalyzes hydrolysis of the D-alanyl-D-alanine dipeptide.</text>
</comment>
<dbReference type="GO" id="GO:0008270">
    <property type="term" value="F:zinc ion binding"/>
    <property type="evidence" value="ECO:0007669"/>
    <property type="project" value="UniProtKB-UniRule"/>
</dbReference>
<dbReference type="PANTHER" id="PTHR43126">
    <property type="entry name" value="D-ALANYL-D-ALANINE DIPEPTIDASE"/>
    <property type="match status" value="1"/>
</dbReference>
<evidence type="ECO:0000256" key="2">
    <source>
        <dbReference type="ARBA" id="ARBA00022670"/>
    </source>
</evidence>
<dbReference type="CDD" id="cd14840">
    <property type="entry name" value="D-Ala-D-Ala_dipeptidase_Aad"/>
    <property type="match status" value="1"/>
</dbReference>
<keyword evidence="8 10" id="KW-0961">Cell wall biogenesis/degradation</keyword>
<dbReference type="InterPro" id="IPR000755">
    <property type="entry name" value="A_A_dipeptidase"/>
</dbReference>
<keyword evidence="4 9" id="KW-0378">Hydrolase</keyword>
<feature type="binding site" evidence="9">
    <location>
        <position position="161"/>
    </location>
    <ligand>
        <name>Zn(2+)</name>
        <dbReference type="ChEBI" id="CHEBI:29105"/>
        <note>catalytic</note>
    </ligand>
</feature>
<feature type="active site" description="Proton donor/acceptor" evidence="9">
    <location>
        <position position="158"/>
    </location>
</feature>
<evidence type="ECO:0000256" key="5">
    <source>
        <dbReference type="ARBA" id="ARBA00022833"/>
    </source>
</evidence>
<dbReference type="EMBL" id="NOXG01000009">
    <property type="protein sequence ID" value="PYD75418.1"/>
    <property type="molecule type" value="Genomic_DNA"/>
</dbReference>
<proteinExistence type="inferred from homology"/>
<dbReference type="Pfam" id="PF01427">
    <property type="entry name" value="Peptidase_M15"/>
    <property type="match status" value="1"/>
</dbReference>
<dbReference type="RefSeq" id="WP_110530452.1">
    <property type="nucleotide sequence ID" value="NZ_NOXG01000009.1"/>
</dbReference>
<dbReference type="InterPro" id="IPR009045">
    <property type="entry name" value="Zn_M74/Hedgehog-like"/>
</dbReference>
<evidence type="ECO:0000256" key="1">
    <source>
        <dbReference type="ARBA" id="ARBA00001362"/>
    </source>
</evidence>
<dbReference type="PANTHER" id="PTHR43126:SF1">
    <property type="entry name" value="D-ALANYL-D-ALANINE DIPEPTIDASE"/>
    <property type="match status" value="1"/>
</dbReference>
<keyword evidence="6 9" id="KW-0224">Dipeptidase</keyword>
<dbReference type="SUPFAM" id="SSF55166">
    <property type="entry name" value="Hedgehog/DD-peptidase"/>
    <property type="match status" value="1"/>
</dbReference>
<evidence type="ECO:0000313" key="11">
    <source>
        <dbReference type="EMBL" id="PYD75418.1"/>
    </source>
</evidence>
<organism evidence="11 12">
    <name type="scientific">Novacetimonas pomaceti</name>
    <dbReference type="NCBI Taxonomy" id="2021998"/>
    <lineage>
        <taxon>Bacteria</taxon>
        <taxon>Pseudomonadati</taxon>
        <taxon>Pseudomonadota</taxon>
        <taxon>Alphaproteobacteria</taxon>
        <taxon>Acetobacterales</taxon>
        <taxon>Acetobacteraceae</taxon>
        <taxon>Novacetimonas</taxon>
    </lineage>
</organism>
<protein>
    <recommendedName>
        <fullName evidence="9 10">D-alanyl-D-alanine dipeptidase</fullName>
        <shortName evidence="9 10">D-Ala-D-Ala dipeptidase</shortName>
        <ecNumber evidence="9 10">3.4.13.22</ecNumber>
    </recommendedName>
</protein>
<dbReference type="GO" id="GO:0006508">
    <property type="term" value="P:proteolysis"/>
    <property type="evidence" value="ECO:0007669"/>
    <property type="project" value="UniProtKB-KW"/>
</dbReference>